<proteinExistence type="predicted"/>
<feature type="domain" description="Cupin type-2" evidence="2">
    <location>
        <begin position="201"/>
        <end position="267"/>
    </location>
</feature>
<organism evidence="3 4">
    <name type="scientific">Roseobacter insulae</name>
    <dbReference type="NCBI Taxonomy" id="2859783"/>
    <lineage>
        <taxon>Bacteria</taxon>
        <taxon>Pseudomonadati</taxon>
        <taxon>Pseudomonadota</taxon>
        <taxon>Alphaproteobacteria</taxon>
        <taxon>Rhodobacterales</taxon>
        <taxon>Roseobacteraceae</taxon>
        <taxon>Roseobacter</taxon>
    </lineage>
</organism>
<evidence type="ECO:0000313" key="3">
    <source>
        <dbReference type="EMBL" id="MBW4706371.1"/>
    </source>
</evidence>
<reference evidence="3" key="1">
    <citation type="submission" date="2021-07" db="EMBL/GenBank/DDBJ databases">
        <title>Roseobacter insulae sp. nov., isolated from a tidal flat.</title>
        <authorList>
            <person name="Park S."/>
            <person name="Yoon J.-H."/>
        </authorList>
    </citation>
    <scope>NUCLEOTIDE SEQUENCE</scope>
    <source>
        <strain evidence="3">YSTF-M11</strain>
    </source>
</reference>
<feature type="domain" description="Cupin type-2" evidence="2">
    <location>
        <begin position="48"/>
        <end position="115"/>
    </location>
</feature>
<evidence type="ECO:0000256" key="1">
    <source>
        <dbReference type="ARBA" id="ARBA00022723"/>
    </source>
</evidence>
<dbReference type="GO" id="GO:0046872">
    <property type="term" value="F:metal ion binding"/>
    <property type="evidence" value="ECO:0007669"/>
    <property type="project" value="UniProtKB-KW"/>
</dbReference>
<dbReference type="Proteomes" id="UP001138661">
    <property type="component" value="Unassembled WGS sequence"/>
</dbReference>
<name>A0A9X1FRC5_9RHOB</name>
<dbReference type="RefSeq" id="WP_219497960.1">
    <property type="nucleotide sequence ID" value="NZ_JAHXDN010000001.1"/>
</dbReference>
<protein>
    <submittedName>
        <fullName evidence="3">Cupin domain-containing protein</fullName>
    </submittedName>
</protein>
<gene>
    <name evidence="3" type="ORF">KX928_01065</name>
</gene>
<dbReference type="InterPro" id="IPR013096">
    <property type="entry name" value="Cupin_2"/>
</dbReference>
<dbReference type="InterPro" id="IPR051610">
    <property type="entry name" value="GPI/OXD"/>
</dbReference>
<comment type="caution">
    <text evidence="3">The sequence shown here is derived from an EMBL/GenBank/DDBJ whole genome shotgun (WGS) entry which is preliminary data.</text>
</comment>
<sequence>MKKYFVGRVNGADFCTPAAYHGRSEGYVCNALIGAETNPACVLTGVGLVRIAPAGGHDPVFHAFEKGFYILKGEVVLEFHGRAHRLKEGHYGVIHKAVPYTLHNPGDGECEILEMCAPQPKAEDHSFTDTFFRSGSRSKDAPVVDLEDPTIKFLGFLPNENMKADGESISAVGVRSSSIWGISLKELVDRMLGAEHQALFMVQFAPGGAGTTHDHPLEEIYFIMSGQAKATLDGEEFIVGPGDYVWTGVGCFHQFECYGDEPVRWIETQAPLPAGFETFRFRREWDPLATATS</sequence>
<dbReference type="Pfam" id="PF07883">
    <property type="entry name" value="Cupin_2"/>
    <property type="match status" value="2"/>
</dbReference>
<evidence type="ECO:0000313" key="4">
    <source>
        <dbReference type="Proteomes" id="UP001138661"/>
    </source>
</evidence>
<dbReference type="CDD" id="cd02209">
    <property type="entry name" value="cupin_XRE_C"/>
    <property type="match status" value="1"/>
</dbReference>
<dbReference type="PANTHER" id="PTHR35848">
    <property type="entry name" value="OXALATE-BINDING PROTEIN"/>
    <property type="match status" value="1"/>
</dbReference>
<evidence type="ECO:0000259" key="2">
    <source>
        <dbReference type="Pfam" id="PF07883"/>
    </source>
</evidence>
<keyword evidence="1" id="KW-0479">Metal-binding</keyword>
<dbReference type="AlphaFoldDB" id="A0A9X1FRC5"/>
<dbReference type="EMBL" id="JAHXDN010000001">
    <property type="protein sequence ID" value="MBW4706371.1"/>
    <property type="molecule type" value="Genomic_DNA"/>
</dbReference>
<keyword evidence="4" id="KW-1185">Reference proteome</keyword>
<accession>A0A9X1FRC5</accession>